<accession>A0A510XBS1</accession>
<dbReference type="PANTHER" id="PTHR39473:SF1">
    <property type="entry name" value="DINB-LIKE DOMAIN-CONTAINING PROTEIN"/>
    <property type="match status" value="1"/>
</dbReference>
<evidence type="ECO:0000256" key="1">
    <source>
        <dbReference type="SAM" id="MobiDB-lite"/>
    </source>
</evidence>
<dbReference type="InterPro" id="IPR024775">
    <property type="entry name" value="DinB-like"/>
</dbReference>
<dbReference type="AlphaFoldDB" id="A0A510XBS1"/>
<organism evidence="3 4">
    <name type="scientific">Bisbaumannia pacifica</name>
    <dbReference type="NCBI Taxonomy" id="77098"/>
    <lineage>
        <taxon>Bacteria</taxon>
        <taxon>Pseudomonadati</taxon>
        <taxon>Pseudomonadota</taxon>
        <taxon>Gammaproteobacteria</taxon>
        <taxon>Oceanospirillales</taxon>
        <taxon>Halomonadaceae</taxon>
        <taxon>Bisbaumannia</taxon>
    </lineage>
</organism>
<dbReference type="Pfam" id="PF12867">
    <property type="entry name" value="DinB_2"/>
    <property type="match status" value="1"/>
</dbReference>
<dbReference type="InterPro" id="IPR034660">
    <property type="entry name" value="DinB/YfiT-like"/>
</dbReference>
<dbReference type="Gene3D" id="1.20.120.450">
    <property type="entry name" value="dinb family like domain"/>
    <property type="match status" value="1"/>
</dbReference>
<evidence type="ECO:0000313" key="4">
    <source>
        <dbReference type="Proteomes" id="UP000321275"/>
    </source>
</evidence>
<dbReference type="EMBL" id="BJUK01000050">
    <property type="protein sequence ID" value="GEK48803.1"/>
    <property type="molecule type" value="Genomic_DNA"/>
</dbReference>
<name>A0A510XBS1_9GAMM</name>
<keyword evidence="4" id="KW-1185">Reference proteome</keyword>
<dbReference type="Proteomes" id="UP000321275">
    <property type="component" value="Unassembled WGS sequence"/>
</dbReference>
<proteinExistence type="predicted"/>
<feature type="region of interest" description="Disordered" evidence="1">
    <location>
        <begin position="162"/>
        <end position="184"/>
    </location>
</feature>
<feature type="domain" description="DinB-like" evidence="2">
    <location>
        <begin position="17"/>
        <end position="146"/>
    </location>
</feature>
<dbReference type="OrthoDB" id="1162179at2"/>
<dbReference type="RefSeq" id="WP_146804132.1">
    <property type="nucleotide sequence ID" value="NZ_BJUK01000050.1"/>
</dbReference>
<gene>
    <name evidence="3" type="ORF">HPA02_30860</name>
</gene>
<protein>
    <recommendedName>
        <fullName evidence="2">DinB-like domain-containing protein</fullName>
    </recommendedName>
</protein>
<evidence type="ECO:0000313" key="3">
    <source>
        <dbReference type="EMBL" id="GEK48803.1"/>
    </source>
</evidence>
<reference evidence="3 4" key="1">
    <citation type="submission" date="2019-07" db="EMBL/GenBank/DDBJ databases">
        <title>Whole genome shotgun sequence of Halomonas pacifica NBRC 102220.</title>
        <authorList>
            <person name="Hosoyama A."/>
            <person name="Uohara A."/>
            <person name="Ohji S."/>
            <person name="Ichikawa N."/>
        </authorList>
    </citation>
    <scope>NUCLEOTIDE SEQUENCE [LARGE SCALE GENOMIC DNA]</scope>
    <source>
        <strain evidence="3 4">NBRC 102220</strain>
    </source>
</reference>
<evidence type="ECO:0000259" key="2">
    <source>
        <dbReference type="Pfam" id="PF12867"/>
    </source>
</evidence>
<dbReference type="SUPFAM" id="SSF109854">
    <property type="entry name" value="DinB/YfiT-like putative metalloenzymes"/>
    <property type="match status" value="1"/>
</dbReference>
<dbReference type="PANTHER" id="PTHR39473">
    <property type="match status" value="1"/>
</dbReference>
<sequence length="184" mass="20350">MTHHPAVDLGGLVEENRQVLDQLCDFLEGLAPEAYASPLGGNTAQSLGKHVRHIIDHYDALLAAVPGGRLDYEHRRREARLECSPREARRRLRGIATALEALGTRPGDTALILDYPLDGGRRRCLATGLGRELAFLTSHTVHHMALLGLLAEGLGLTLPEPFGIHPSTRRHREEQARCQQRQRA</sequence>
<comment type="caution">
    <text evidence="3">The sequence shown here is derived from an EMBL/GenBank/DDBJ whole genome shotgun (WGS) entry which is preliminary data.</text>
</comment>